<dbReference type="InterPro" id="IPR014729">
    <property type="entry name" value="Rossmann-like_a/b/a_fold"/>
</dbReference>
<comment type="cofactor">
    <cofactor evidence="13">
        <name>Zn(2+)</name>
        <dbReference type="ChEBI" id="CHEBI:29105"/>
    </cofactor>
    <text evidence="13">Binds 1 zinc ion per subunit.</text>
</comment>
<proteinExistence type="inferred from homology"/>
<dbReference type="GO" id="GO:0005829">
    <property type="term" value="C:cytosol"/>
    <property type="evidence" value="ECO:0007669"/>
    <property type="project" value="TreeGrafter"/>
</dbReference>
<dbReference type="HAMAP" id="MF_00041">
    <property type="entry name" value="Cys_tRNA_synth"/>
    <property type="match status" value="1"/>
</dbReference>
<dbReference type="PRINTS" id="PR00983">
    <property type="entry name" value="TRNASYNTHCYS"/>
</dbReference>
<dbReference type="InterPro" id="IPR032678">
    <property type="entry name" value="tRNA-synt_1_cat_dom"/>
</dbReference>
<dbReference type="GO" id="GO:0006423">
    <property type="term" value="P:cysteinyl-tRNA aminoacylation"/>
    <property type="evidence" value="ECO:0007669"/>
    <property type="project" value="UniProtKB-UniRule"/>
</dbReference>
<comment type="catalytic activity">
    <reaction evidence="12 13">
        <text>tRNA(Cys) + L-cysteine + ATP = L-cysteinyl-tRNA(Cys) + AMP + diphosphate</text>
        <dbReference type="Rhea" id="RHEA:17773"/>
        <dbReference type="Rhea" id="RHEA-COMP:9661"/>
        <dbReference type="Rhea" id="RHEA-COMP:9679"/>
        <dbReference type="ChEBI" id="CHEBI:30616"/>
        <dbReference type="ChEBI" id="CHEBI:33019"/>
        <dbReference type="ChEBI" id="CHEBI:35235"/>
        <dbReference type="ChEBI" id="CHEBI:78442"/>
        <dbReference type="ChEBI" id="CHEBI:78517"/>
        <dbReference type="ChEBI" id="CHEBI:456215"/>
        <dbReference type="EC" id="6.1.1.16"/>
    </reaction>
</comment>
<evidence type="ECO:0000313" key="15">
    <source>
        <dbReference type="EMBL" id="PTE13125.1"/>
    </source>
</evidence>
<dbReference type="AlphaFoldDB" id="A0A2T4J5H9"/>
<evidence type="ECO:0000256" key="5">
    <source>
        <dbReference type="ARBA" id="ARBA00022598"/>
    </source>
</evidence>
<feature type="binding site" evidence="13">
    <location>
        <position position="246"/>
    </location>
    <ligand>
        <name>Zn(2+)</name>
        <dbReference type="ChEBI" id="CHEBI:29105"/>
    </ligand>
</feature>
<keyword evidence="16" id="KW-1185">Reference proteome</keyword>
<dbReference type="RefSeq" id="WP_107674364.1">
    <property type="nucleotide sequence ID" value="NZ_PZKE01000018.1"/>
</dbReference>
<evidence type="ECO:0000256" key="6">
    <source>
        <dbReference type="ARBA" id="ARBA00022723"/>
    </source>
</evidence>
<keyword evidence="6 13" id="KW-0479">Metal-binding</keyword>
<evidence type="ECO:0000256" key="4">
    <source>
        <dbReference type="ARBA" id="ARBA00022490"/>
    </source>
</evidence>
<dbReference type="NCBIfam" id="TIGR00435">
    <property type="entry name" value="cysS"/>
    <property type="match status" value="1"/>
</dbReference>
<accession>A0A2T4J5H9</accession>
<evidence type="ECO:0000256" key="12">
    <source>
        <dbReference type="ARBA" id="ARBA00047398"/>
    </source>
</evidence>
<feature type="short sequence motif" description="'KMSKS' region" evidence="13">
    <location>
        <begin position="279"/>
        <end position="283"/>
    </location>
</feature>
<evidence type="ECO:0000313" key="16">
    <source>
        <dbReference type="Proteomes" id="UP000241362"/>
    </source>
</evidence>
<feature type="domain" description="tRNA synthetases class I catalytic" evidence="14">
    <location>
        <begin position="17"/>
        <end position="326"/>
    </location>
</feature>
<dbReference type="SUPFAM" id="SSF52374">
    <property type="entry name" value="Nucleotidylyl transferase"/>
    <property type="match status" value="1"/>
</dbReference>
<feature type="binding site" evidence="13">
    <location>
        <position position="221"/>
    </location>
    <ligand>
        <name>Zn(2+)</name>
        <dbReference type="ChEBI" id="CHEBI:29105"/>
    </ligand>
</feature>
<dbReference type="InterPro" id="IPR015803">
    <property type="entry name" value="Cys-tRNA-ligase"/>
</dbReference>
<name>A0A2T4J5H9_FUSBL</name>
<dbReference type="Gene3D" id="3.40.50.620">
    <property type="entry name" value="HUPs"/>
    <property type="match status" value="1"/>
</dbReference>
<keyword evidence="7 13" id="KW-0547">Nucleotide-binding</keyword>
<keyword evidence="4 13" id="KW-0963">Cytoplasm</keyword>
<evidence type="ECO:0000256" key="8">
    <source>
        <dbReference type="ARBA" id="ARBA00022833"/>
    </source>
</evidence>
<dbReference type="Gene3D" id="1.20.120.1910">
    <property type="entry name" value="Cysteine-tRNA ligase, C-terminal anti-codon recognition domain"/>
    <property type="match status" value="1"/>
</dbReference>
<protein>
    <recommendedName>
        <fullName evidence="13">Cysteine--tRNA ligase</fullName>
        <ecNumber evidence="13">6.1.1.16</ecNumber>
    </recommendedName>
    <alternativeName>
        <fullName evidence="13">Cysteinyl-tRNA synthetase</fullName>
        <shortName evidence="13">CysRS</shortName>
    </alternativeName>
</protein>
<evidence type="ECO:0000256" key="13">
    <source>
        <dbReference type="HAMAP-Rule" id="MF_00041"/>
    </source>
</evidence>
<dbReference type="GO" id="GO:0004817">
    <property type="term" value="F:cysteine-tRNA ligase activity"/>
    <property type="evidence" value="ECO:0007669"/>
    <property type="project" value="UniProtKB-UniRule"/>
</dbReference>
<comment type="subunit">
    <text evidence="3 13">Monomer.</text>
</comment>
<evidence type="ECO:0000256" key="2">
    <source>
        <dbReference type="ARBA" id="ARBA00005594"/>
    </source>
</evidence>
<sequence>MTTIRLTNSKTRRKEEFVPLDPANVRMYVCGPTVYDRAHLGNARPVVVFDTLYRLLRHVYGADHVTYVRNFTDVDDKINAEAQRRKALGRPETLEELIRERTEETIAWYHADMDALGALRPGHEPRATEFIGAMIAMIEGLIGRGHAYAVDGHVLFRVRSYKDYGALSGRSVDDMIAGARVEVAPYKEDPMDFVLWKPSDADLPGWDSPWGRGRPGWHIECSAMSYELLGDSFDIHGGGLDLQFPHHENEIAQSCCAHPQGQFARYWLHNEMLQVEGKKMSKSLGNFFTVRDLLNKGIPGEVIRFVLLSTHYRKPMDWRRGTVTAARKELRNWWFATEEVKLAAGADDTFVDALADDLNTSDAINRLRELYKAKEFSKLRASANLLGLLLPGTDPWFRPKVDDLVRGKVESVFALRQRVRAEKDYVTSDFLRAVLEVAGVTVADGKNPTWIASFAGQERGWKKLAELSEDESERFVNFDSLASIARSRHVWLSSEIDSNNNLTDGHVVIVDEVPETIDVDLLYELVRVAGYDV</sequence>
<evidence type="ECO:0000256" key="10">
    <source>
        <dbReference type="ARBA" id="ARBA00022917"/>
    </source>
</evidence>
<keyword evidence="10 13" id="KW-0648">Protein biosynthesis</keyword>
<evidence type="ECO:0000259" key="14">
    <source>
        <dbReference type="Pfam" id="PF01406"/>
    </source>
</evidence>
<dbReference type="FunFam" id="3.40.50.620:FF:000068">
    <property type="entry name" value="Cysteine--tRNA ligase"/>
    <property type="match status" value="1"/>
</dbReference>
<comment type="caution">
    <text evidence="15">The sequence shown here is derived from an EMBL/GenBank/DDBJ whole genome shotgun (WGS) entry which is preliminary data.</text>
</comment>
<dbReference type="GO" id="GO:0008270">
    <property type="term" value="F:zinc ion binding"/>
    <property type="evidence" value="ECO:0007669"/>
    <property type="project" value="UniProtKB-UniRule"/>
</dbReference>
<comment type="subcellular location">
    <subcellularLocation>
        <location evidence="1 13">Cytoplasm</location>
    </subcellularLocation>
</comment>
<dbReference type="PANTHER" id="PTHR10890:SF3">
    <property type="entry name" value="CYSTEINE--TRNA LIGASE, CYTOPLASMIC"/>
    <property type="match status" value="1"/>
</dbReference>
<evidence type="ECO:0000256" key="1">
    <source>
        <dbReference type="ARBA" id="ARBA00004496"/>
    </source>
</evidence>
<feature type="short sequence motif" description="'HIGH' region" evidence="13">
    <location>
        <begin position="32"/>
        <end position="42"/>
    </location>
</feature>
<dbReference type="CDD" id="cd00672">
    <property type="entry name" value="CysRS_core"/>
    <property type="match status" value="1"/>
</dbReference>
<evidence type="ECO:0000256" key="7">
    <source>
        <dbReference type="ARBA" id="ARBA00022741"/>
    </source>
</evidence>
<feature type="binding site" evidence="13">
    <location>
        <position position="282"/>
    </location>
    <ligand>
        <name>ATP</name>
        <dbReference type="ChEBI" id="CHEBI:30616"/>
    </ligand>
</feature>
<keyword evidence="9 13" id="KW-0067">ATP-binding</keyword>
<dbReference type="InterPro" id="IPR024909">
    <property type="entry name" value="Cys-tRNA/MSH_ligase"/>
</dbReference>
<organism evidence="15 16">
    <name type="scientific">Fuscovulum blasticum DSM 2131</name>
    <dbReference type="NCBI Taxonomy" id="1188250"/>
    <lineage>
        <taxon>Bacteria</taxon>
        <taxon>Pseudomonadati</taxon>
        <taxon>Pseudomonadota</taxon>
        <taxon>Alphaproteobacteria</taxon>
        <taxon>Rhodobacterales</taxon>
        <taxon>Paracoccaceae</taxon>
        <taxon>Pseudogemmobacter</taxon>
    </lineage>
</organism>
<dbReference type="Pfam" id="PF01406">
    <property type="entry name" value="tRNA-synt_1e"/>
    <property type="match status" value="1"/>
</dbReference>
<dbReference type="EMBL" id="PZKE01000018">
    <property type="protein sequence ID" value="PTE13125.1"/>
    <property type="molecule type" value="Genomic_DNA"/>
</dbReference>
<dbReference type="InterPro" id="IPR009080">
    <property type="entry name" value="tRNAsynth_Ia_anticodon-bd"/>
</dbReference>
<feature type="binding site" evidence="13">
    <location>
        <position position="30"/>
    </location>
    <ligand>
        <name>Zn(2+)</name>
        <dbReference type="ChEBI" id="CHEBI:29105"/>
    </ligand>
</feature>
<evidence type="ECO:0000256" key="11">
    <source>
        <dbReference type="ARBA" id="ARBA00023146"/>
    </source>
</evidence>
<dbReference type="EC" id="6.1.1.16" evidence="13"/>
<comment type="similarity">
    <text evidence="2 13">Belongs to the class-I aminoacyl-tRNA synthetase family.</text>
</comment>
<reference evidence="15 16" key="1">
    <citation type="submission" date="2018-03" db="EMBL/GenBank/DDBJ databases">
        <title>Rhodobacter blasticus.</title>
        <authorList>
            <person name="Meyer T.E."/>
            <person name="Miller S."/>
            <person name="Lodha T."/>
            <person name="Gandham S."/>
            <person name="Chintalapati S."/>
            <person name="Chintalapati V.R."/>
        </authorList>
    </citation>
    <scope>NUCLEOTIDE SEQUENCE [LARGE SCALE GENOMIC DNA]</scope>
    <source>
        <strain evidence="15 16">DSM 2131</strain>
    </source>
</reference>
<feature type="binding site" evidence="13">
    <location>
        <position position="250"/>
    </location>
    <ligand>
        <name>Zn(2+)</name>
        <dbReference type="ChEBI" id="CHEBI:29105"/>
    </ligand>
</feature>
<dbReference type="PANTHER" id="PTHR10890">
    <property type="entry name" value="CYSTEINYL-TRNA SYNTHETASE"/>
    <property type="match status" value="1"/>
</dbReference>
<evidence type="ECO:0000256" key="9">
    <source>
        <dbReference type="ARBA" id="ARBA00022840"/>
    </source>
</evidence>
<keyword evidence="11 13" id="KW-0030">Aminoacyl-tRNA synthetase</keyword>
<evidence type="ECO:0000256" key="3">
    <source>
        <dbReference type="ARBA" id="ARBA00011245"/>
    </source>
</evidence>
<gene>
    <name evidence="13" type="primary">cysS</name>
    <name evidence="15" type="ORF">C5F44_15015</name>
</gene>
<dbReference type="Proteomes" id="UP000241362">
    <property type="component" value="Unassembled WGS sequence"/>
</dbReference>
<dbReference type="GO" id="GO:0005524">
    <property type="term" value="F:ATP binding"/>
    <property type="evidence" value="ECO:0007669"/>
    <property type="project" value="UniProtKB-UniRule"/>
</dbReference>
<keyword evidence="5 13" id="KW-0436">Ligase</keyword>
<keyword evidence="8 13" id="KW-0862">Zinc</keyword>
<dbReference type="SUPFAM" id="SSF47323">
    <property type="entry name" value="Anticodon-binding domain of a subclass of class I aminoacyl-tRNA synthetases"/>
    <property type="match status" value="1"/>
</dbReference>